<dbReference type="PANTHER" id="PTHR35566:SF1">
    <property type="entry name" value="TYPE VI SECRETION SYSTEM BASEPLATE COMPONENT TSSK1"/>
    <property type="match status" value="1"/>
</dbReference>
<dbReference type="PANTHER" id="PTHR35566">
    <property type="entry name" value="BLR3599 PROTEIN"/>
    <property type="match status" value="1"/>
</dbReference>
<organism evidence="1 2">
    <name type="scientific">Trinickia dabaoshanensis</name>
    <dbReference type="NCBI Taxonomy" id="564714"/>
    <lineage>
        <taxon>Bacteria</taxon>
        <taxon>Pseudomonadati</taxon>
        <taxon>Pseudomonadota</taxon>
        <taxon>Betaproteobacteria</taxon>
        <taxon>Burkholderiales</taxon>
        <taxon>Burkholderiaceae</taxon>
        <taxon>Trinickia</taxon>
    </lineage>
</organism>
<evidence type="ECO:0000313" key="2">
    <source>
        <dbReference type="Proteomes" id="UP000235616"/>
    </source>
</evidence>
<accession>A0A2N7VN93</accession>
<dbReference type="InterPro" id="IPR010263">
    <property type="entry name" value="T6SS_TssK"/>
</dbReference>
<dbReference type="Pfam" id="PF05936">
    <property type="entry name" value="T6SS_VasE"/>
    <property type="match status" value="1"/>
</dbReference>
<evidence type="ECO:0000313" key="1">
    <source>
        <dbReference type="EMBL" id="PMS18622.1"/>
    </source>
</evidence>
<protein>
    <submittedName>
        <fullName evidence="1">Type VI secretion system baseplate subunit TssK</fullName>
    </submittedName>
</protein>
<sequence>MPDRLLPIVERVEWFEGMMLAPQHFQLLGSRVDSLVAWQSLAAAPFSWGVRRLVFDEGLLAAGVVRVLALEAIMPDGTAVSYSADNAQQGRLELSLAPFAERLASAHLEIYLTLPVAASMRGEAELRRFRSVPGEPVEDTTSGAPPADIPRLLPNLALEAGDIPSARFVSLCLGTVFKDNEVVKLGERQPPLLEVARDNPLWTAVASLLGQVRGKAAFVARQTAIPSSKADDRLTQLELKDRLRSLLSALPLAEAVLRTPHLHPLALYHALAALHGSLSMLAPGGLPPVPPDYDHADPVAVFTPLLSSLREAIAEVSEGYRERKFRFGNDMFDIAVQPQWADGRLVVGLRGQSDRDLLAWMDGAVIGSESVYASLRSRRVLGAARRPVEYAEELGIRSGSGYLLFEVAADPALVRAGEALVISNPNEGASAQRPQEMLLFTKD</sequence>
<keyword evidence="2" id="KW-1185">Reference proteome</keyword>
<name>A0A2N7VN93_9BURK</name>
<reference evidence="1 2" key="1">
    <citation type="submission" date="2018-01" db="EMBL/GenBank/DDBJ databases">
        <title>Whole genome analyses suggest that Burkholderia sensu lato contains two further novel genera in the rhizoxinica-symbiotica group Mycetohabitans gen. nov., and Trinickia gen. nov.: implications for the evolution of diazotrophy and nodulation in the Burkholderiaceae.</title>
        <authorList>
            <person name="Estrada-de los Santos P."/>
            <person name="Palmer M."/>
            <person name="Chavez-Ramirez B."/>
            <person name="Beukes C."/>
            <person name="Steenkamp E.T."/>
            <person name="Hirsch A.M."/>
            <person name="Manyaka P."/>
            <person name="Maluk M."/>
            <person name="Lafos M."/>
            <person name="Crook M."/>
            <person name="Gross E."/>
            <person name="Simon M.F."/>
            <person name="Bueno dos Reis Junior F."/>
            <person name="Poole P.S."/>
            <person name="Venter S.N."/>
            <person name="James E.K."/>
        </authorList>
    </citation>
    <scope>NUCLEOTIDE SEQUENCE [LARGE SCALE GENOMIC DNA]</scope>
    <source>
        <strain evidence="1 2">GIMN1.004</strain>
    </source>
</reference>
<dbReference type="EMBL" id="PNYA01000014">
    <property type="protein sequence ID" value="PMS18622.1"/>
    <property type="molecule type" value="Genomic_DNA"/>
</dbReference>
<proteinExistence type="predicted"/>
<dbReference type="Proteomes" id="UP000235616">
    <property type="component" value="Unassembled WGS sequence"/>
</dbReference>
<dbReference type="OrthoDB" id="9775333at2"/>
<comment type="caution">
    <text evidence="1">The sequence shown here is derived from an EMBL/GenBank/DDBJ whole genome shotgun (WGS) entry which is preliminary data.</text>
</comment>
<dbReference type="NCBIfam" id="TIGR03353">
    <property type="entry name" value="VI_chp_4"/>
    <property type="match status" value="1"/>
</dbReference>
<dbReference type="RefSeq" id="WP_102646586.1">
    <property type="nucleotide sequence ID" value="NZ_PNYA01000014.1"/>
</dbReference>
<gene>
    <name evidence="1" type="ORF">C0Z18_16730</name>
</gene>
<dbReference type="AlphaFoldDB" id="A0A2N7VN93"/>